<dbReference type="InterPro" id="IPR037165">
    <property type="entry name" value="AldOxase/xan_DH_Mopterin-bd_sf"/>
</dbReference>
<dbReference type="SUPFAM" id="SSF56003">
    <property type="entry name" value="Molybdenum cofactor-binding domain"/>
    <property type="match status" value="1"/>
</dbReference>
<dbReference type="AlphaFoldDB" id="A0A6J6GN52"/>
<dbReference type="SUPFAM" id="SSF54292">
    <property type="entry name" value="2Fe-2S ferredoxin-like"/>
    <property type="match status" value="1"/>
</dbReference>
<dbReference type="SUPFAM" id="SSF47741">
    <property type="entry name" value="CO dehydrogenase ISP C-domain like"/>
    <property type="match status" value="1"/>
</dbReference>
<dbReference type="InterPro" id="IPR001041">
    <property type="entry name" value="2Fe-2S_ferredoxin-type"/>
</dbReference>
<dbReference type="Gene3D" id="3.10.20.30">
    <property type="match status" value="1"/>
</dbReference>
<reference evidence="3" key="1">
    <citation type="submission" date="2020-05" db="EMBL/GenBank/DDBJ databases">
        <authorList>
            <person name="Chiriac C."/>
            <person name="Salcher M."/>
            <person name="Ghai R."/>
            <person name="Kavagutti S V."/>
        </authorList>
    </citation>
    <scope>NUCLEOTIDE SEQUENCE</scope>
</reference>
<dbReference type="Gene3D" id="1.10.150.120">
    <property type="entry name" value="[2Fe-2S]-binding domain"/>
    <property type="match status" value="1"/>
</dbReference>
<dbReference type="SUPFAM" id="SSF54665">
    <property type="entry name" value="CO dehydrogenase molybdoprotein N-domain-like"/>
    <property type="match status" value="1"/>
</dbReference>
<sequence>MTASPPLDTKVSFTVNGQPVSVASDHPHLLAALRDELNITSAKDGCSPSGQCGCCTIMIDGKAQVSCQYSVAKAEGKNITTLEGVDEAERQQYADAFAACGGLQCGFCIPGIVMRAKSQIDKKGADLKREDMARHLGAHLCRCTGYVKVLDAIEAVAQGTPVDVSMPSGIGSRGTKYEASALALGDRGYVDDIRVPGMLHAALHLTAHVRADIVSIDSSAALAASGVTAVFTAADVPGDLRVGIIYKDWPVFIGVGERTSYAGDVLAIVVANTRREARAAAALIQVEYNVHRPIVDAHAAIEDTEIAVAGTTDNVLSRSEYARGDVDAALSVSAFSVTETFQTQRIEHAFLEPEATLAVPNTADGTMHVYSGGQGVWDDRDQICAVLNVPTDKVTVELVSNGGAFGGKEDMSNQAQTALAAWLLQKPVSCTLSREESLLMHAKRHPIHMVYTVGATAEGKITAVRARMVGDSGAYASVGMKVLERAAGHATGPYHTPAVDVSSIAVRTNNPVCGAFRGFGANQAQFAMEGCLDRLAEQIGISGWEIRKRNVIHPGEVWGPGQIMDDGCLGAEECLDTIKSAYDVAVAEGKAVGLGLGLKNSGLGNGFREIARAVVHFRADDIVEVRHGWTEMGQGVHTVALQVAVEELGIESSRIRVIVDTTRQLGFGQTTGSRGTLMAAASVKLACEEAKKASCAVGVDYMGEYVIDWTQHLGEPGVENPTIHSAFGYAAQLVVMDKTTQEIEKVVAVHDVGRAVNPTLCEGQIEGAVHMGLGYALSENFPSNELGFPTNMTLRSLGIIRPKDMPPIEVTMVECPQPRSPYGIKGVGEIGLVPTAPAVAAALHNADGMWRTTLPMKPKNNDSNE</sequence>
<dbReference type="InterPro" id="IPR008274">
    <property type="entry name" value="AldOxase/xan_DH_MoCoBD1"/>
</dbReference>
<dbReference type="InterPro" id="IPR000674">
    <property type="entry name" value="Ald_Oxase/Xan_DH_a/b"/>
</dbReference>
<comment type="similarity">
    <text evidence="1">Belongs to the xanthine dehydrogenase family.</text>
</comment>
<dbReference type="GO" id="GO:0051536">
    <property type="term" value="F:iron-sulfur cluster binding"/>
    <property type="evidence" value="ECO:0007669"/>
    <property type="project" value="InterPro"/>
</dbReference>
<dbReference type="Pfam" id="PF02738">
    <property type="entry name" value="MoCoBD_1"/>
    <property type="match status" value="1"/>
</dbReference>
<dbReference type="PROSITE" id="PS51085">
    <property type="entry name" value="2FE2S_FER_2"/>
    <property type="match status" value="1"/>
</dbReference>
<evidence type="ECO:0000256" key="1">
    <source>
        <dbReference type="ARBA" id="ARBA00006849"/>
    </source>
</evidence>
<dbReference type="Gene3D" id="3.30.365.10">
    <property type="entry name" value="Aldehyde oxidase/xanthine dehydrogenase, molybdopterin binding domain"/>
    <property type="match status" value="4"/>
</dbReference>
<dbReference type="Pfam" id="PF01315">
    <property type="entry name" value="Ald_Xan_dh_C"/>
    <property type="match status" value="1"/>
</dbReference>
<name>A0A6J6GN52_9ZZZZ</name>
<dbReference type="GO" id="GO:0005506">
    <property type="term" value="F:iron ion binding"/>
    <property type="evidence" value="ECO:0007669"/>
    <property type="project" value="InterPro"/>
</dbReference>
<dbReference type="InterPro" id="IPR002888">
    <property type="entry name" value="2Fe-2S-bd"/>
</dbReference>
<dbReference type="PANTHER" id="PTHR11908">
    <property type="entry name" value="XANTHINE DEHYDROGENASE"/>
    <property type="match status" value="1"/>
</dbReference>
<organism evidence="3">
    <name type="scientific">freshwater metagenome</name>
    <dbReference type="NCBI Taxonomy" id="449393"/>
    <lineage>
        <taxon>unclassified sequences</taxon>
        <taxon>metagenomes</taxon>
        <taxon>ecological metagenomes</taxon>
    </lineage>
</organism>
<evidence type="ECO:0000259" key="2">
    <source>
        <dbReference type="PROSITE" id="PS51085"/>
    </source>
</evidence>
<dbReference type="Pfam" id="PF01799">
    <property type="entry name" value="Fer2_2"/>
    <property type="match status" value="1"/>
</dbReference>
<dbReference type="PANTHER" id="PTHR11908:SF157">
    <property type="entry name" value="XANTHINE DEHYDROGENASE SUBUNIT D-RELATED"/>
    <property type="match status" value="1"/>
</dbReference>
<gene>
    <name evidence="3" type="ORF">UFOPK1808_00888</name>
</gene>
<dbReference type="Gene3D" id="3.90.1170.50">
    <property type="entry name" value="Aldehyde oxidase/xanthine dehydrogenase, a/b hammerhead"/>
    <property type="match status" value="1"/>
</dbReference>
<dbReference type="EMBL" id="CAEZUL010000094">
    <property type="protein sequence ID" value="CAB4602792.1"/>
    <property type="molecule type" value="Genomic_DNA"/>
</dbReference>
<dbReference type="InterPro" id="IPR036010">
    <property type="entry name" value="2Fe-2S_ferredoxin-like_sf"/>
</dbReference>
<feature type="domain" description="2Fe-2S ferredoxin-type" evidence="2">
    <location>
        <begin position="9"/>
        <end position="85"/>
    </location>
</feature>
<protein>
    <submittedName>
        <fullName evidence="3">Unannotated protein</fullName>
    </submittedName>
</protein>
<dbReference type="InterPro" id="IPR036856">
    <property type="entry name" value="Ald_Oxase/Xan_DH_a/b_sf"/>
</dbReference>
<dbReference type="InterPro" id="IPR036884">
    <property type="entry name" value="2Fe-2S-bd_dom_sf"/>
</dbReference>
<dbReference type="InterPro" id="IPR046867">
    <property type="entry name" value="AldOxase/xan_DH_MoCoBD2"/>
</dbReference>
<proteinExistence type="inferred from homology"/>
<dbReference type="InterPro" id="IPR016208">
    <property type="entry name" value="Ald_Oxase/xanthine_DH-like"/>
</dbReference>
<dbReference type="GO" id="GO:0016491">
    <property type="term" value="F:oxidoreductase activity"/>
    <property type="evidence" value="ECO:0007669"/>
    <property type="project" value="UniProtKB-KW"/>
</dbReference>
<dbReference type="SMART" id="SM01008">
    <property type="entry name" value="Ald_Xan_dh_C"/>
    <property type="match status" value="1"/>
</dbReference>
<accession>A0A6J6GN52</accession>
<dbReference type="InterPro" id="IPR012675">
    <property type="entry name" value="Beta-grasp_dom_sf"/>
</dbReference>
<evidence type="ECO:0000313" key="3">
    <source>
        <dbReference type="EMBL" id="CAB4602792.1"/>
    </source>
</evidence>
<dbReference type="Pfam" id="PF20256">
    <property type="entry name" value="MoCoBD_2"/>
    <property type="match status" value="2"/>
</dbReference>